<organism evidence="2 3">
    <name type="scientific">Actinidia rufa</name>
    <dbReference type="NCBI Taxonomy" id="165716"/>
    <lineage>
        <taxon>Eukaryota</taxon>
        <taxon>Viridiplantae</taxon>
        <taxon>Streptophyta</taxon>
        <taxon>Embryophyta</taxon>
        <taxon>Tracheophyta</taxon>
        <taxon>Spermatophyta</taxon>
        <taxon>Magnoliopsida</taxon>
        <taxon>eudicotyledons</taxon>
        <taxon>Gunneridae</taxon>
        <taxon>Pentapetalae</taxon>
        <taxon>asterids</taxon>
        <taxon>Ericales</taxon>
        <taxon>Actinidiaceae</taxon>
        <taxon>Actinidia</taxon>
    </lineage>
</organism>
<evidence type="ECO:0000313" key="3">
    <source>
        <dbReference type="Proteomes" id="UP000585474"/>
    </source>
</evidence>
<evidence type="ECO:0000256" key="1">
    <source>
        <dbReference type="SAM" id="MobiDB-lite"/>
    </source>
</evidence>
<name>A0A7J0FH76_9ERIC</name>
<dbReference type="EMBL" id="BJWL01000012">
    <property type="protein sequence ID" value="GFY97943.1"/>
    <property type="molecule type" value="Genomic_DNA"/>
</dbReference>
<protein>
    <submittedName>
        <fullName evidence="2">Uncharacterized protein</fullName>
    </submittedName>
</protein>
<reference evidence="2 3" key="1">
    <citation type="submission" date="2019-07" db="EMBL/GenBank/DDBJ databases">
        <title>De Novo Assembly of kiwifruit Actinidia rufa.</title>
        <authorList>
            <person name="Sugita-Konishi S."/>
            <person name="Sato K."/>
            <person name="Mori E."/>
            <person name="Abe Y."/>
            <person name="Kisaki G."/>
            <person name="Hamano K."/>
            <person name="Suezawa K."/>
            <person name="Otani M."/>
            <person name="Fukuda T."/>
            <person name="Manabe T."/>
            <person name="Gomi K."/>
            <person name="Tabuchi M."/>
            <person name="Akimitsu K."/>
            <person name="Kataoka I."/>
        </authorList>
    </citation>
    <scope>NUCLEOTIDE SEQUENCE [LARGE SCALE GENOMIC DNA]</scope>
    <source>
        <strain evidence="3">cv. Fuchu</strain>
    </source>
</reference>
<comment type="caution">
    <text evidence="2">The sequence shown here is derived from an EMBL/GenBank/DDBJ whole genome shotgun (WGS) entry which is preliminary data.</text>
</comment>
<sequence length="261" mass="27473">MSPSRSVAQQPPKSELVQIHGEAEFIHSRRRLNLGTPLVDPFQPMNQKPVWSIGSMRPGSDSGAPKDSIEKIRRRGDVEKVTGDFGPEVAAAQTDDSLSMNRDNKAPLFLPLGPLQLLLLEAPEPNDSDPPTEGLGYGPGYEAEKRGDGTVEEVAGDFGPETEEEVAAVGFRRGGHGLEIGPGGLLHEVVADGDLAADGRGGGRGVDCGGGGEEVLERGVGLGLDGELEIYGCCGSVREGCGAVGICGDSEIFRYDNPRRD</sequence>
<accession>A0A7J0FH76</accession>
<proteinExistence type="predicted"/>
<keyword evidence="3" id="KW-1185">Reference proteome</keyword>
<dbReference type="Proteomes" id="UP000585474">
    <property type="component" value="Unassembled WGS sequence"/>
</dbReference>
<gene>
    <name evidence="2" type="ORF">Acr_12g0004840</name>
</gene>
<feature type="compositionally biased region" description="Basic and acidic residues" evidence="1">
    <location>
        <begin position="67"/>
        <end position="82"/>
    </location>
</feature>
<evidence type="ECO:0000313" key="2">
    <source>
        <dbReference type="EMBL" id="GFY97943.1"/>
    </source>
</evidence>
<feature type="region of interest" description="Disordered" evidence="1">
    <location>
        <begin position="35"/>
        <end position="83"/>
    </location>
</feature>
<dbReference type="AlphaFoldDB" id="A0A7J0FH76"/>